<comment type="catalytic activity">
    <reaction evidence="9">
        <text>4 Fe(2+) + O2 + 4 H(+) = 4 Fe(3+) + 2 H2O</text>
        <dbReference type="Rhea" id="RHEA:11148"/>
        <dbReference type="ChEBI" id="CHEBI:15377"/>
        <dbReference type="ChEBI" id="CHEBI:15378"/>
        <dbReference type="ChEBI" id="CHEBI:15379"/>
        <dbReference type="ChEBI" id="CHEBI:29033"/>
        <dbReference type="ChEBI" id="CHEBI:29034"/>
        <dbReference type="EC" id="1.16.3.1"/>
    </reaction>
</comment>
<feature type="binding site" evidence="10">
    <location>
        <position position="46"/>
    </location>
    <ligand>
        <name>Fe cation</name>
        <dbReference type="ChEBI" id="CHEBI:24875"/>
        <label>3</label>
    </ligand>
</feature>
<feature type="binding site" evidence="10">
    <location>
        <position position="94"/>
    </location>
    <ligand>
        <name>Fe cation</name>
        <dbReference type="ChEBI" id="CHEBI:24875"/>
        <label>2</label>
    </ligand>
</feature>
<evidence type="ECO:0000256" key="2">
    <source>
        <dbReference type="ARBA" id="ARBA00022434"/>
    </source>
</evidence>
<feature type="binding site" evidence="10">
    <location>
        <position position="51"/>
    </location>
    <ligand>
        <name>Fe cation</name>
        <dbReference type="ChEBI" id="CHEBI:24875"/>
        <label>1</label>
    </ligand>
</feature>
<feature type="binding site" evidence="10">
    <location>
        <position position="51"/>
    </location>
    <ligand>
        <name>Fe cation</name>
        <dbReference type="ChEBI" id="CHEBI:24875"/>
        <label>2</label>
    </ligand>
</feature>
<accession>A0A119CZC0</accession>
<keyword evidence="7" id="KW-0406">Ion transport</keyword>
<evidence type="ECO:0000313" key="13">
    <source>
        <dbReference type="EMBL" id="KVX01102.1"/>
    </source>
</evidence>
<evidence type="ECO:0000313" key="14">
    <source>
        <dbReference type="Proteomes" id="UP000055702"/>
    </source>
</evidence>
<keyword evidence="4" id="KW-0410">Iron transport</keyword>
<comment type="similarity">
    <text evidence="1 9 11">Belongs to the bacterioferritin family.</text>
</comment>
<dbReference type="GO" id="GO:0008199">
    <property type="term" value="F:ferric iron binding"/>
    <property type="evidence" value="ECO:0007669"/>
    <property type="project" value="InterPro"/>
</dbReference>
<comment type="caution">
    <text evidence="13">The sequence shown here is derived from an EMBL/GenBank/DDBJ whole genome shotgun (WGS) entry which is preliminary data.</text>
</comment>
<dbReference type="PANTHER" id="PTHR30295">
    <property type="entry name" value="BACTERIOFERRITIN"/>
    <property type="match status" value="1"/>
</dbReference>
<dbReference type="Gene3D" id="1.20.1260.10">
    <property type="match status" value="1"/>
</dbReference>
<evidence type="ECO:0000256" key="11">
    <source>
        <dbReference type="RuleBase" id="RU000623"/>
    </source>
</evidence>
<dbReference type="GO" id="GO:0006826">
    <property type="term" value="P:iron ion transport"/>
    <property type="evidence" value="ECO:0007669"/>
    <property type="project" value="UniProtKB-KW"/>
</dbReference>
<feature type="binding site" evidence="10">
    <location>
        <position position="54"/>
    </location>
    <ligand>
        <name>Fe cation</name>
        <dbReference type="ChEBI" id="CHEBI:24875"/>
        <label>1</label>
    </ligand>
</feature>
<dbReference type="InterPro" id="IPR002024">
    <property type="entry name" value="Bacterioferritin"/>
</dbReference>
<dbReference type="InterPro" id="IPR008331">
    <property type="entry name" value="Ferritin_DPS_dom"/>
</dbReference>
<dbReference type="EC" id="1.16.3.1" evidence="9"/>
<organism evidence="13">
    <name type="scientific">Shewanella frigidimarina</name>
    <dbReference type="NCBI Taxonomy" id="56812"/>
    <lineage>
        <taxon>Bacteria</taxon>
        <taxon>Pseudomonadati</taxon>
        <taxon>Pseudomonadota</taxon>
        <taxon>Gammaproteobacteria</taxon>
        <taxon>Alteromonadales</taxon>
        <taxon>Shewanellaceae</taxon>
        <taxon>Shewanella</taxon>
    </lineage>
</organism>
<keyword evidence="3" id="KW-0813">Transport</keyword>
<dbReference type="PRINTS" id="PR00601">
    <property type="entry name" value="BACFERRITIN"/>
</dbReference>
<evidence type="ECO:0000256" key="7">
    <source>
        <dbReference type="ARBA" id="ARBA00023065"/>
    </source>
</evidence>
<dbReference type="AlphaFoldDB" id="A0A119CZC0"/>
<dbReference type="RefSeq" id="WP_059746496.1">
    <property type="nucleotide sequence ID" value="NZ_JBBMQR010000013.1"/>
</dbReference>
<name>A0A119CZC0_SHEFR</name>
<keyword evidence="5" id="KW-0560">Oxidoreductase</keyword>
<protein>
    <recommendedName>
        <fullName evidence="9 11">Bacterioferritin</fullName>
        <ecNumber evidence="9">1.16.3.1</ecNumber>
    </recommendedName>
</protein>
<feature type="binding site" evidence="10">
    <location>
        <position position="18"/>
    </location>
    <ligand>
        <name>Fe cation</name>
        <dbReference type="ChEBI" id="CHEBI:24875"/>
        <label>1</label>
    </ligand>
</feature>
<dbReference type="PROSITE" id="PS50905">
    <property type="entry name" value="FERRITIN_LIKE"/>
    <property type="match status" value="1"/>
</dbReference>
<evidence type="ECO:0000256" key="8">
    <source>
        <dbReference type="ARBA" id="ARBA00036243"/>
    </source>
</evidence>
<dbReference type="EMBL" id="LRDC01000029">
    <property type="protein sequence ID" value="KVX01102.1"/>
    <property type="molecule type" value="Genomic_DNA"/>
</dbReference>
<proteinExistence type="inferred from homology"/>
<dbReference type="PIRSF" id="PIRSF002560">
    <property type="entry name" value="Bacterioferritin"/>
    <property type="match status" value="1"/>
</dbReference>
<keyword evidence="11" id="KW-0349">Heme</keyword>
<feature type="domain" description="Ferritin-like diiron" evidence="12">
    <location>
        <begin position="1"/>
        <end position="146"/>
    </location>
</feature>
<evidence type="ECO:0000256" key="5">
    <source>
        <dbReference type="ARBA" id="ARBA00023002"/>
    </source>
</evidence>
<dbReference type="InterPro" id="IPR012347">
    <property type="entry name" value="Ferritin-like"/>
</dbReference>
<evidence type="ECO:0000256" key="10">
    <source>
        <dbReference type="PIRSR" id="PIRSR002560-1"/>
    </source>
</evidence>
<dbReference type="PANTHER" id="PTHR30295:SF9">
    <property type="entry name" value="BACTERIOFERRITIN"/>
    <property type="match status" value="1"/>
</dbReference>
<keyword evidence="2 9" id="KW-0409">Iron storage</keyword>
<dbReference type="InterPro" id="IPR009078">
    <property type="entry name" value="Ferritin-like_SF"/>
</dbReference>
<dbReference type="InterPro" id="IPR009040">
    <property type="entry name" value="Ferritin-like_diiron"/>
</dbReference>
<dbReference type="GO" id="GO:0006879">
    <property type="term" value="P:intracellular iron ion homeostasis"/>
    <property type="evidence" value="ECO:0007669"/>
    <property type="project" value="UniProtKB-KW"/>
</dbReference>
<evidence type="ECO:0000259" key="12">
    <source>
        <dbReference type="PROSITE" id="PS50905"/>
    </source>
</evidence>
<dbReference type="Proteomes" id="UP000055702">
    <property type="component" value="Unassembled WGS sequence"/>
</dbReference>
<reference evidence="13 14" key="1">
    <citation type="submission" date="2016-01" db="EMBL/GenBank/DDBJ databases">
        <title>Draft genome of the antarctic isolate Shewanella frigidimarina Ag06-30.</title>
        <authorList>
            <person name="Parmeciano Di Noto G."/>
            <person name="Vazquez S."/>
            <person name="Mac Cormack W."/>
            <person name="Iriarte A."/>
            <person name="Quiroga C."/>
        </authorList>
    </citation>
    <scope>NUCLEOTIDE SEQUENCE [LARGE SCALE GENOMIC DNA]</scope>
    <source>
        <strain evidence="13 14">Ag06-30</strain>
    </source>
</reference>
<dbReference type="Pfam" id="PF00210">
    <property type="entry name" value="Ferritin"/>
    <property type="match status" value="1"/>
</dbReference>
<dbReference type="SUPFAM" id="SSF47240">
    <property type="entry name" value="Ferritin-like"/>
    <property type="match status" value="1"/>
</dbReference>
<keyword evidence="9 10" id="KW-0479">Metal-binding</keyword>
<comment type="catalytic activity">
    <reaction evidence="8">
        <text>Fe(2+)(in) = Fe(2+)(out)</text>
        <dbReference type="Rhea" id="RHEA:28486"/>
        <dbReference type="ChEBI" id="CHEBI:29033"/>
    </reaction>
</comment>
<dbReference type="CDD" id="cd00907">
    <property type="entry name" value="Bacterioferritin"/>
    <property type="match status" value="1"/>
</dbReference>
<dbReference type="GO" id="GO:0020037">
    <property type="term" value="F:heme binding"/>
    <property type="evidence" value="ECO:0007669"/>
    <property type="project" value="TreeGrafter"/>
</dbReference>
<sequence>MKGHPEVIDALNSLLTGELSAMDQYFVHAHMYEDWGFNELYTRILHESDDEKLHAAKLVQRILFLEGTPDVGSREALNIGKDVQEMLRNDLAYEYHVADHLRKVIALCEEKADYQSREILEVLLDDTESDHMYWLEKQLGLIERIGLQNYLQTKM</sequence>
<feature type="binding site" evidence="10">
    <location>
        <position position="131"/>
    </location>
    <ligand>
        <name>Fe cation</name>
        <dbReference type="ChEBI" id="CHEBI:24875"/>
        <label>2</label>
    </ligand>
</feature>
<evidence type="ECO:0000256" key="1">
    <source>
        <dbReference type="ARBA" id="ARBA00008093"/>
    </source>
</evidence>
<feature type="binding site" evidence="10">
    <location>
        <position position="50"/>
    </location>
    <ligand>
        <name>Fe cation</name>
        <dbReference type="ChEBI" id="CHEBI:24875"/>
        <label>3</label>
    </ligand>
</feature>
<dbReference type="NCBIfam" id="TIGR00754">
    <property type="entry name" value="bfr"/>
    <property type="match status" value="1"/>
</dbReference>
<evidence type="ECO:0000256" key="3">
    <source>
        <dbReference type="ARBA" id="ARBA00022448"/>
    </source>
</evidence>
<evidence type="ECO:0000256" key="9">
    <source>
        <dbReference type="PIRNR" id="PIRNR002560"/>
    </source>
</evidence>
<keyword evidence="6 9" id="KW-0408">Iron</keyword>
<evidence type="ECO:0000256" key="4">
    <source>
        <dbReference type="ARBA" id="ARBA00022496"/>
    </source>
</evidence>
<dbReference type="GO" id="GO:0004322">
    <property type="term" value="F:ferroxidase activity"/>
    <property type="evidence" value="ECO:0007669"/>
    <property type="project" value="UniProtKB-EC"/>
</dbReference>
<dbReference type="GO" id="GO:0005829">
    <property type="term" value="C:cytosol"/>
    <property type="evidence" value="ECO:0007669"/>
    <property type="project" value="TreeGrafter"/>
</dbReference>
<evidence type="ECO:0000256" key="6">
    <source>
        <dbReference type="ARBA" id="ARBA00023004"/>
    </source>
</evidence>
<comment type="function">
    <text evidence="9">Iron-storage protein, whose ferroxidase center binds Fe(2+), oxidizes it using dioxygen to Fe(3+), and participates in the subsequent Fe(3+) oxide mineral core formation within the central cavity of the BFR protein shell.</text>
</comment>
<dbReference type="PROSITE" id="PS00549">
    <property type="entry name" value="BACTERIOFERRITIN"/>
    <property type="match status" value="1"/>
</dbReference>
<feature type="binding site" evidence="10">
    <location>
        <position position="128"/>
    </location>
    <ligand>
        <name>Fe cation</name>
        <dbReference type="ChEBI" id="CHEBI:24875"/>
        <label>1</label>
    </ligand>
</feature>
<feature type="binding site" evidence="10">
    <location>
        <position position="128"/>
    </location>
    <ligand>
        <name>Fe cation</name>
        <dbReference type="ChEBI" id="CHEBI:24875"/>
        <label>2</label>
    </ligand>
</feature>
<gene>
    <name evidence="13" type="ORF">AWJ07_06510</name>
</gene>